<gene>
    <name evidence="4" type="ordered locus">P9515_16601</name>
</gene>
<dbReference type="Proteomes" id="UP000001589">
    <property type="component" value="Chromosome"/>
</dbReference>
<dbReference type="RefSeq" id="WP_011820961.1">
    <property type="nucleotide sequence ID" value="NC_008817.1"/>
</dbReference>
<dbReference type="GO" id="GO:0030089">
    <property type="term" value="C:phycobilisome"/>
    <property type="evidence" value="ECO:0007669"/>
    <property type="project" value="UniProtKB-KW"/>
</dbReference>
<dbReference type="InterPro" id="IPR016024">
    <property type="entry name" value="ARM-type_fold"/>
</dbReference>
<evidence type="ECO:0000313" key="4">
    <source>
        <dbReference type="EMBL" id="ABM72867.1"/>
    </source>
</evidence>
<dbReference type="Gene3D" id="1.25.10.10">
    <property type="entry name" value="Leucine-rich Repeat Variant"/>
    <property type="match status" value="1"/>
</dbReference>
<evidence type="ECO:0008006" key="6">
    <source>
        <dbReference type="Google" id="ProtNLM"/>
    </source>
</evidence>
<dbReference type="OrthoDB" id="9784717at2"/>
<dbReference type="HOGENOM" id="CLU_1106290_0_0_3"/>
<dbReference type="GO" id="GO:0016491">
    <property type="term" value="F:oxidoreductase activity"/>
    <property type="evidence" value="ECO:0007669"/>
    <property type="project" value="TreeGrafter"/>
</dbReference>
<dbReference type="STRING" id="167542.P9515_16601"/>
<dbReference type="AlphaFoldDB" id="A2BYK6"/>
<dbReference type="GeneID" id="60200325"/>
<keyword evidence="2" id="KW-0042">Antenna complex</keyword>
<protein>
    <recommendedName>
        <fullName evidence="6">HEAT repeat</fullName>
    </recommendedName>
</protein>
<reference evidence="4 5" key="1">
    <citation type="journal article" date="2007" name="PLoS Genet.">
        <title>Patterns and implications of gene gain and loss in the evolution of Prochlorococcus.</title>
        <authorList>
            <person name="Kettler G.C."/>
            <person name="Martiny A.C."/>
            <person name="Huang K."/>
            <person name="Zucker J."/>
            <person name="Coleman M.L."/>
            <person name="Rodrigue S."/>
            <person name="Chen F."/>
            <person name="Lapidus A."/>
            <person name="Ferriera S."/>
            <person name="Johnson J."/>
            <person name="Steglich C."/>
            <person name="Church G.M."/>
            <person name="Richardson P."/>
            <person name="Chisholm S.W."/>
        </authorList>
    </citation>
    <scope>NUCLEOTIDE SEQUENCE [LARGE SCALE GENOMIC DNA]</scope>
    <source>
        <strain evidence="4 5">MIT 9515</strain>
    </source>
</reference>
<evidence type="ECO:0000256" key="2">
    <source>
        <dbReference type="ARBA" id="ARBA00022549"/>
    </source>
</evidence>
<keyword evidence="3" id="KW-0605">Phycobilisome</keyword>
<evidence type="ECO:0000313" key="5">
    <source>
        <dbReference type="Proteomes" id="UP000001589"/>
    </source>
</evidence>
<comment type="similarity">
    <text evidence="1">Belongs to the CpcE/RpcE/PecE family.</text>
</comment>
<dbReference type="EMBL" id="CP000552">
    <property type="protein sequence ID" value="ABM72867.1"/>
    <property type="molecule type" value="Genomic_DNA"/>
</dbReference>
<accession>A2BYK6</accession>
<dbReference type="InterPro" id="IPR011989">
    <property type="entry name" value="ARM-like"/>
</dbReference>
<dbReference type="Pfam" id="PF13646">
    <property type="entry name" value="HEAT_2"/>
    <property type="match status" value="1"/>
</dbReference>
<dbReference type="PANTHER" id="PTHR12697">
    <property type="entry name" value="PBS LYASE HEAT-LIKE PROTEIN"/>
    <property type="match status" value="1"/>
</dbReference>
<evidence type="ECO:0000256" key="3">
    <source>
        <dbReference type="ARBA" id="ARBA00022738"/>
    </source>
</evidence>
<proteinExistence type="inferred from homology"/>
<dbReference type="InterPro" id="IPR004155">
    <property type="entry name" value="PBS_lyase_HEAT"/>
</dbReference>
<evidence type="ECO:0000256" key="1">
    <source>
        <dbReference type="ARBA" id="ARBA00009299"/>
    </source>
</evidence>
<dbReference type="SMART" id="SM00567">
    <property type="entry name" value="EZ_HEAT"/>
    <property type="match status" value="2"/>
</dbReference>
<organism evidence="4 5">
    <name type="scientific">Prochlorococcus marinus (strain MIT 9515)</name>
    <dbReference type="NCBI Taxonomy" id="167542"/>
    <lineage>
        <taxon>Bacteria</taxon>
        <taxon>Bacillati</taxon>
        <taxon>Cyanobacteriota</taxon>
        <taxon>Cyanophyceae</taxon>
        <taxon>Synechococcales</taxon>
        <taxon>Prochlorococcaceae</taxon>
        <taxon>Prochlorococcus</taxon>
    </lineage>
</organism>
<sequence>MTKRKDIQNESLAEIAIDPDVLAKELSVELEIDPLEQIDKDGFSRGALNKNLECDQALKMLKGDREQRIQGLRIFCEYRDKRSFSLLLPLLDQPCPVERMSAVYALGRNPFPSAVEKLVSLLENDDNAYVRRATAWSLANYDNQIVLKPLINSLKNDVASVRLWSSSSLAEIGSTSSSNAQLAAEQLLISLKIDNEPVVRSNCIWSLCRLFEKLEDILQEEFVDECTKIALFDKEPSVMEEAKTALDSMGMQGFYN</sequence>
<name>A2BYK6_PROM5</name>
<dbReference type="SUPFAM" id="SSF48371">
    <property type="entry name" value="ARM repeat"/>
    <property type="match status" value="1"/>
</dbReference>
<dbReference type="KEGG" id="pmc:P9515_16601"/>
<dbReference type="PANTHER" id="PTHR12697:SF5">
    <property type="entry name" value="DEOXYHYPUSINE HYDROXYLASE"/>
    <property type="match status" value="1"/>
</dbReference>
<dbReference type="eggNOG" id="COG1413">
    <property type="taxonomic scope" value="Bacteria"/>
</dbReference>